<dbReference type="RefSeq" id="WP_085766043.1">
    <property type="nucleotide sequence ID" value="NZ_CP019344.1"/>
</dbReference>
<dbReference type="Proteomes" id="UP000193431">
    <property type="component" value="Chromosome"/>
</dbReference>
<keyword evidence="2" id="KW-1185">Reference proteome</keyword>
<protein>
    <submittedName>
        <fullName evidence="1">Uncharacterized protein</fullName>
    </submittedName>
</protein>
<reference evidence="1 2" key="1">
    <citation type="submission" date="2016-11" db="EMBL/GenBank/DDBJ databases">
        <title>Trade-off between light-utilization and light-protection in marine flavobacteria.</title>
        <authorList>
            <person name="Kumagai Y."/>
        </authorList>
    </citation>
    <scope>NUCLEOTIDE SEQUENCE [LARGE SCALE GENOMIC DNA]</scope>
    <source>
        <strain evidence="1 2">JCM 13191</strain>
    </source>
</reference>
<dbReference type="OrthoDB" id="3532550at2"/>
<accession>A0A1W6MI36</accession>
<gene>
    <name evidence="1" type="ORF">BST97_04155</name>
</gene>
<sequence length="202" mass="23692">MNLQPLRIEAGWLMTYNQLYEVDPIKGFEGYFEGSSLLMLVNVSRLKIIDVEWRPERDLNGKYKLVVLNFVENFNPKTNEFDHDPDWENPYLTFSTASRIELVLKLEELMRTLPAYEDQRITIKRGVISEPSESYRLELIKGGVTNELVKSILENGNARIQNVLLDHKDITREIIMKFYKNGITKKVKNKAKQHLNSNRFKE</sequence>
<name>A0A1W6MI36_9FLAO</name>
<evidence type="ECO:0000313" key="2">
    <source>
        <dbReference type="Proteomes" id="UP000193431"/>
    </source>
</evidence>
<dbReference type="EMBL" id="CP019344">
    <property type="protein sequence ID" value="ARN77237.1"/>
    <property type="molecule type" value="Genomic_DNA"/>
</dbReference>
<evidence type="ECO:0000313" key="1">
    <source>
        <dbReference type="EMBL" id="ARN77237.1"/>
    </source>
</evidence>
<organism evidence="1 2">
    <name type="scientific">Nonlabens spongiae</name>
    <dbReference type="NCBI Taxonomy" id="331648"/>
    <lineage>
        <taxon>Bacteria</taxon>
        <taxon>Pseudomonadati</taxon>
        <taxon>Bacteroidota</taxon>
        <taxon>Flavobacteriia</taxon>
        <taxon>Flavobacteriales</taxon>
        <taxon>Flavobacteriaceae</taxon>
        <taxon>Nonlabens</taxon>
    </lineage>
</organism>
<proteinExistence type="predicted"/>
<dbReference type="AlphaFoldDB" id="A0A1W6MI36"/>
<dbReference type="STRING" id="331648.BST97_04155"/>